<accession>A0A9W8AMC6</accession>
<gene>
    <name evidence="12" type="primary">RGR1_1</name>
    <name evidence="12" type="ORF">IWQ60_000651</name>
</gene>
<dbReference type="OrthoDB" id="205099at2759"/>
<feature type="compositionally biased region" description="Low complexity" evidence="10">
    <location>
        <begin position="1375"/>
        <end position="1388"/>
    </location>
</feature>
<feature type="region of interest" description="Disordered" evidence="10">
    <location>
        <begin position="934"/>
        <end position="957"/>
    </location>
</feature>
<dbReference type="GO" id="GO:0003712">
    <property type="term" value="F:transcription coregulator activity"/>
    <property type="evidence" value="ECO:0007669"/>
    <property type="project" value="UniProtKB-UniRule"/>
</dbReference>
<dbReference type="InterPro" id="IPR013947">
    <property type="entry name" value="Mediator_Med14"/>
</dbReference>
<dbReference type="PANTHER" id="PTHR12809">
    <property type="entry name" value="MEDIATOR COMPLEX SUBUNIT"/>
    <property type="match status" value="1"/>
</dbReference>
<keyword evidence="7 9" id="KW-0539">Nucleus</keyword>
<dbReference type="InterPro" id="IPR055122">
    <property type="entry name" value="Med14_N"/>
</dbReference>
<evidence type="ECO:0000256" key="2">
    <source>
        <dbReference type="ARBA" id="ARBA00007813"/>
    </source>
</evidence>
<sequence>MTMVNGREPIPSPPETDDHGLPVVRLNTIPIRLIIDKLVQQSYQDLAQVNEVLGTKAHHDGRILLAKYIQHTREQFLKLLIALRWARSAGRALQTSHNLIGFCKTQNDYFGRAVQGLHTLFLTLGQAKVRNYDVLTAVDVLGTGSYRRLPVIVREQYLPPDPLTSAEKHAVLAELSDVIRLRLLFRETVPPAMGQYRVAAGRVTFRVHGEFTLVLTLVDLEPTTAFHVVELQILVRADRKYAAFLPDRIDPRDTYHLHQLAQGLLLNLPGEGAVEADAPAGTAPATAAGTPVITAAGPLSDDSPGEDDAAPPPPPPLVRLYGALHIACLSFQLDTLFAQAIHLQKTRWESLLTVERDDLHSYVQIRYWPAAPLGRRMEYVPQTLARRLTRRDLGTLEGTDASFPPMPTRPTPHHVAPPFAATENRVRIVLVPTATATTNDSYGPMPSSSDTPSPGVATLQIQWLGNVGLPSPTCWETFDVYTKSSPTVAADDVAQCTFRPQFDPEQIDVESLVLQALAFHARLMLAHLRPTILSHRDALPVRCTMVNQPDTGYPVLHVDLAYQIRLVITVDVRTGRFTVAEIPTVVPSSTRSEEANGVTALNPKRLRDLESELNLVPARAAESLHHFHAAVLADRVEAAARQAGVTVNKHIQLNPLQLHSVVNQFPSELGPHGRPDTQPTLQKTVFLSLPRYPHHYVAVGVMRWPALADSSAHFYLALNLLHLTPVSSSSRPAPAAASPDAATAVITEYQLHSTRPLNFFAWLHRATGHVDRDAAATLDRPFGLTPQRLQALLELCFAKLMFSTVESHLETLGVGHTNHASVEPNEPVATPATYMAPADPLLVMPAVTLDRPSLLSLLDLDAAARQLAGDLLGDPVGLQLRPAAMAGGSHGEGSTPRCRVRLSLPVRTDTARRLLAAHYAHHRSDHDSTAPLLLQASPSTASPPTPPASPPAPDADTASYCAMTGTIHFETVPDDLTQFLPALAQRWARVAMLLRLAAQFDQAVDPRNTKAQTPVDATMRVFVPHLEAFTLDTLVIRYLPHLICTVRWRSATSTHPAGYTLGLGADLPRRNPHRHTRAQLTDLLNATRELGPLLRILRSTAEVLTALDQLQTEDPLPSPLLERPADTRTGVVAKDLDSTGPLATLRDLRPAHGRVLIVPRSAVRFHLIGWQRTSLDFHVMNADWVRVTAVAHPSTTIDSTVNGRGDSKSGTDAGSGNIPHLPAGSFRSQFQPAMAAATAAPPTTSPAEARRVLAQFQTTLLGTATAAHRNLATLEPDTRKRSAVAAYFEAVQCPLVDRRLLPLSDGLLLSRGLAWYFLQRYHQFTKVAVEVADIGTTLRTTPELTNVQPAGNSPGYTFSATGGWNFRLAFGPSPYQSSPPQVQTSPTTPGMPANAPPTSTEPAGWQLVVAPADLAASGWTQDQLLALGHFATHRVARPLHHLASGLRALLRLLTTAALPHDFLVQCIDLMRLDLQPGSVGNLGIRWHLVVPSESPGTTAGLQLPDYLPPAGQPAVVIKEPHVGLLLEYYEVAGKSNNGGGGNGSSRTFVPLWHNYMKGTTAVWEKESAGSADDKKEVGMSTKYWLDLAKRKNQNKCKPARILSDRQGLCPPTNRLLWSVRELAKSEVSDISM</sequence>
<keyword evidence="5 9" id="KW-0010">Activator</keyword>
<comment type="caution">
    <text evidence="12">The sequence shown here is derived from an EMBL/GenBank/DDBJ whole genome shotgun (WGS) entry which is preliminary data.</text>
</comment>
<dbReference type="EMBL" id="JANBPT010000017">
    <property type="protein sequence ID" value="KAJ1930043.1"/>
    <property type="molecule type" value="Genomic_DNA"/>
</dbReference>
<keyword evidence="4 9" id="KW-0805">Transcription regulation</keyword>
<feature type="domain" description="Mediator complex subunit MED14 N-terminal" evidence="11">
    <location>
        <begin position="28"/>
        <end position="218"/>
    </location>
</feature>
<feature type="compositionally biased region" description="Polar residues" evidence="10">
    <location>
        <begin position="1196"/>
        <end position="1214"/>
    </location>
</feature>
<evidence type="ECO:0000256" key="5">
    <source>
        <dbReference type="ARBA" id="ARBA00023159"/>
    </source>
</evidence>
<comment type="subunit">
    <text evidence="9">Component of the Mediator complex.</text>
</comment>
<comment type="subcellular location">
    <subcellularLocation>
        <location evidence="1 9">Nucleus</location>
    </subcellularLocation>
</comment>
<dbReference type="GO" id="GO:0006357">
    <property type="term" value="P:regulation of transcription by RNA polymerase II"/>
    <property type="evidence" value="ECO:0007669"/>
    <property type="project" value="InterPro"/>
</dbReference>
<dbReference type="GO" id="GO:0070847">
    <property type="term" value="C:core mediator complex"/>
    <property type="evidence" value="ECO:0007669"/>
    <property type="project" value="TreeGrafter"/>
</dbReference>
<comment type="function">
    <text evidence="9">Component of the Mediator complex, a coactivator involved in the regulated transcription of nearly all RNA polymerase II-dependent genes. Mediator functions as a bridge to convey information from gene-specific regulatory proteins to the basal RNA polymerase II transcription machinery. Mediator is recruited to promoters by direct interactions with regulatory proteins and serves as a scaffold for the assembly of a functional preinitiation complex with RNA polymerase II and the general transcription factors.</text>
</comment>
<evidence type="ECO:0000256" key="1">
    <source>
        <dbReference type="ARBA" id="ARBA00004123"/>
    </source>
</evidence>
<feature type="region of interest" description="Disordered" evidence="10">
    <location>
        <begin position="292"/>
        <end position="314"/>
    </location>
</feature>
<feature type="region of interest" description="Disordered" evidence="10">
    <location>
        <begin position="1196"/>
        <end position="1222"/>
    </location>
</feature>
<evidence type="ECO:0000256" key="4">
    <source>
        <dbReference type="ARBA" id="ARBA00023015"/>
    </source>
</evidence>
<feature type="region of interest" description="Disordered" evidence="10">
    <location>
        <begin position="1"/>
        <end position="21"/>
    </location>
</feature>
<evidence type="ECO:0000256" key="9">
    <source>
        <dbReference type="RuleBase" id="RU365082"/>
    </source>
</evidence>
<dbReference type="Proteomes" id="UP001150569">
    <property type="component" value="Unassembled WGS sequence"/>
</dbReference>
<evidence type="ECO:0000256" key="6">
    <source>
        <dbReference type="ARBA" id="ARBA00023163"/>
    </source>
</evidence>
<evidence type="ECO:0000313" key="13">
    <source>
        <dbReference type="Proteomes" id="UP001150569"/>
    </source>
</evidence>
<protein>
    <recommendedName>
        <fullName evidence="3 9">Mediator of RNA polymerase II transcription subunit 14</fullName>
    </recommendedName>
    <alternativeName>
        <fullName evidence="8 9">Mediator complex subunit 14</fullName>
    </alternativeName>
</protein>
<name>A0A9W8AMC6_9FUNG</name>
<proteinExistence type="inferred from homology"/>
<keyword evidence="13" id="KW-1185">Reference proteome</keyword>
<comment type="similarity">
    <text evidence="2 9">Belongs to the Mediator complex subunit 14 family.</text>
</comment>
<evidence type="ECO:0000313" key="12">
    <source>
        <dbReference type="EMBL" id="KAJ1930043.1"/>
    </source>
</evidence>
<evidence type="ECO:0000256" key="8">
    <source>
        <dbReference type="ARBA" id="ARBA00032007"/>
    </source>
</evidence>
<organism evidence="12 13">
    <name type="scientific">Tieghemiomyces parasiticus</name>
    <dbReference type="NCBI Taxonomy" id="78921"/>
    <lineage>
        <taxon>Eukaryota</taxon>
        <taxon>Fungi</taxon>
        <taxon>Fungi incertae sedis</taxon>
        <taxon>Zoopagomycota</taxon>
        <taxon>Kickxellomycotina</taxon>
        <taxon>Dimargaritomycetes</taxon>
        <taxon>Dimargaritales</taxon>
        <taxon>Dimargaritaceae</taxon>
        <taxon>Tieghemiomyces</taxon>
    </lineage>
</organism>
<dbReference type="PANTHER" id="PTHR12809:SF2">
    <property type="entry name" value="MEDIATOR OF RNA POLYMERASE II TRANSCRIPTION SUBUNIT 14"/>
    <property type="match status" value="1"/>
</dbReference>
<evidence type="ECO:0000256" key="7">
    <source>
        <dbReference type="ARBA" id="ARBA00023242"/>
    </source>
</evidence>
<reference evidence="12" key="1">
    <citation type="submission" date="2022-07" db="EMBL/GenBank/DDBJ databases">
        <title>Phylogenomic reconstructions and comparative analyses of Kickxellomycotina fungi.</title>
        <authorList>
            <person name="Reynolds N.K."/>
            <person name="Stajich J.E."/>
            <person name="Barry K."/>
            <person name="Grigoriev I.V."/>
            <person name="Crous P."/>
            <person name="Smith M.E."/>
        </authorList>
    </citation>
    <scope>NUCLEOTIDE SEQUENCE</scope>
    <source>
        <strain evidence="12">RSA 861</strain>
    </source>
</reference>
<feature type="region of interest" description="Disordered" evidence="10">
    <location>
        <begin position="1375"/>
        <end position="1402"/>
    </location>
</feature>
<dbReference type="GO" id="GO:0016592">
    <property type="term" value="C:mediator complex"/>
    <property type="evidence" value="ECO:0007669"/>
    <property type="project" value="UniProtKB-UniRule"/>
</dbReference>
<evidence type="ECO:0000259" key="11">
    <source>
        <dbReference type="Pfam" id="PF08638"/>
    </source>
</evidence>
<feature type="compositionally biased region" description="Pro residues" evidence="10">
    <location>
        <begin position="941"/>
        <end position="953"/>
    </location>
</feature>
<evidence type="ECO:0000256" key="10">
    <source>
        <dbReference type="SAM" id="MobiDB-lite"/>
    </source>
</evidence>
<dbReference type="Pfam" id="PF08638">
    <property type="entry name" value="Med14"/>
    <property type="match status" value="1"/>
</dbReference>
<keyword evidence="6 9" id="KW-0804">Transcription</keyword>
<evidence type="ECO:0000256" key="3">
    <source>
        <dbReference type="ARBA" id="ARBA00019619"/>
    </source>
</evidence>